<dbReference type="Proteomes" id="UP000542742">
    <property type="component" value="Unassembled WGS sequence"/>
</dbReference>
<dbReference type="RefSeq" id="WP_184956151.1">
    <property type="nucleotide sequence ID" value="NZ_BOMC01000025.1"/>
</dbReference>
<reference evidence="2 3" key="1">
    <citation type="submission" date="2020-08" db="EMBL/GenBank/DDBJ databases">
        <title>Sequencing the genomes of 1000 actinobacteria strains.</title>
        <authorList>
            <person name="Klenk H.-P."/>
        </authorList>
    </citation>
    <scope>NUCLEOTIDE SEQUENCE [LARGE SCALE GENOMIC DNA]</scope>
    <source>
        <strain evidence="2 3">DSM 45518</strain>
    </source>
</reference>
<feature type="transmembrane region" description="Helical" evidence="1">
    <location>
        <begin position="141"/>
        <end position="165"/>
    </location>
</feature>
<protein>
    <submittedName>
        <fullName evidence="2">Uncharacterized protein YqgC (DUF456 family)</fullName>
    </submittedName>
</protein>
<accession>A0A7W7D2J9</accession>
<keyword evidence="1" id="KW-1133">Transmembrane helix</keyword>
<comment type="caution">
    <text evidence="2">The sequence shown here is derived from an EMBL/GenBank/DDBJ whole genome shotgun (WGS) entry which is preliminary data.</text>
</comment>
<dbReference type="EMBL" id="JACHMF010000001">
    <property type="protein sequence ID" value="MBB4698105.1"/>
    <property type="molecule type" value="Genomic_DNA"/>
</dbReference>
<evidence type="ECO:0000256" key="1">
    <source>
        <dbReference type="SAM" id="Phobius"/>
    </source>
</evidence>
<feature type="transmembrane region" description="Helical" evidence="1">
    <location>
        <begin position="12"/>
        <end position="45"/>
    </location>
</feature>
<keyword evidence="1" id="KW-0812">Transmembrane</keyword>
<keyword evidence="1" id="KW-0472">Membrane</keyword>
<proteinExistence type="predicted"/>
<feature type="transmembrane region" description="Helical" evidence="1">
    <location>
        <begin position="95"/>
        <end position="120"/>
    </location>
</feature>
<sequence>MDLTDSAWVINLIAGVAIAIGVVGVVVPVVPGLLLSWAGVLFWAFFGEGSDALRWLVLVVATAVALLGGLIKYLVPGRRLKGAGVPNSALLAGGLLGVIGFFVIPVLGLPLGFVLGVYLVERMRLGPGQAWPSTKYALHAAGMAMLIEFTAALAVAVVWVFGLLWSGWALP</sequence>
<name>A0A7W7D2J9_9ACTN</name>
<dbReference type="Pfam" id="PF04306">
    <property type="entry name" value="DUF456"/>
    <property type="match status" value="1"/>
</dbReference>
<feature type="transmembrane region" description="Helical" evidence="1">
    <location>
        <begin position="52"/>
        <end position="75"/>
    </location>
</feature>
<gene>
    <name evidence="2" type="ORF">BKA14_008253</name>
</gene>
<evidence type="ECO:0000313" key="2">
    <source>
        <dbReference type="EMBL" id="MBB4698105.1"/>
    </source>
</evidence>
<organism evidence="2 3">
    <name type="scientific">Paractinoplanes abujensis</name>
    <dbReference type="NCBI Taxonomy" id="882441"/>
    <lineage>
        <taxon>Bacteria</taxon>
        <taxon>Bacillati</taxon>
        <taxon>Actinomycetota</taxon>
        <taxon>Actinomycetes</taxon>
        <taxon>Micromonosporales</taxon>
        <taxon>Micromonosporaceae</taxon>
        <taxon>Paractinoplanes</taxon>
    </lineage>
</organism>
<keyword evidence="3" id="KW-1185">Reference proteome</keyword>
<dbReference type="InterPro" id="IPR007403">
    <property type="entry name" value="DUF456"/>
</dbReference>
<dbReference type="AlphaFoldDB" id="A0A7W7D2J9"/>
<evidence type="ECO:0000313" key="3">
    <source>
        <dbReference type="Proteomes" id="UP000542742"/>
    </source>
</evidence>